<evidence type="ECO:0000313" key="1">
    <source>
        <dbReference type="Proteomes" id="UP000095286"/>
    </source>
</evidence>
<name>A0AC35U1J5_9BILA</name>
<reference evidence="2" key="1">
    <citation type="submission" date="2016-11" db="UniProtKB">
        <authorList>
            <consortium name="WormBaseParasite"/>
        </authorList>
    </citation>
    <scope>IDENTIFICATION</scope>
    <source>
        <strain evidence="2">KR3021</strain>
    </source>
</reference>
<protein>
    <submittedName>
        <fullName evidence="2">Estradiol 17-beta-dehydrogenase 8</fullName>
    </submittedName>
</protein>
<dbReference type="Proteomes" id="UP000095286">
    <property type="component" value="Unplaced"/>
</dbReference>
<sequence length="248" mass="25836">MATSLLGGKFGVITGGGAGIGKAICGKLAGHGAKLVVVDLNREKAEEVAKGLGGGHYGFGCDVSKSAEVQKLRDFVANTIKMNPHIVVNCAGITNDSTLLKMSEAKFDSVVAVNLKGVFLVSQAFAKLAVQNNSPQSIVNVSSIIGKVGNFGQSNYAATKAAVIAFSKSSAKELAKKNIRVNCVLPGFIKTEMTEAMPPDVLAKICTQIPMGRMGESEEIANAVLYLASDMSKYVTGAELEVTGGLYM</sequence>
<proteinExistence type="predicted"/>
<organism evidence="1 2">
    <name type="scientific">Rhabditophanes sp. KR3021</name>
    <dbReference type="NCBI Taxonomy" id="114890"/>
    <lineage>
        <taxon>Eukaryota</taxon>
        <taxon>Metazoa</taxon>
        <taxon>Ecdysozoa</taxon>
        <taxon>Nematoda</taxon>
        <taxon>Chromadorea</taxon>
        <taxon>Rhabditida</taxon>
        <taxon>Tylenchina</taxon>
        <taxon>Panagrolaimomorpha</taxon>
        <taxon>Strongyloidoidea</taxon>
        <taxon>Alloionematidae</taxon>
        <taxon>Rhabditophanes</taxon>
    </lineage>
</organism>
<accession>A0AC35U1J5</accession>
<dbReference type="WBParaSite" id="RSKR_0000672700.1">
    <property type="protein sequence ID" value="RSKR_0000672700.1"/>
    <property type="gene ID" value="RSKR_0000672700"/>
</dbReference>
<evidence type="ECO:0000313" key="2">
    <source>
        <dbReference type="WBParaSite" id="RSKR_0000672700.1"/>
    </source>
</evidence>